<dbReference type="InterPro" id="IPR040042">
    <property type="entry name" value="Branching_enz_MT3115-like"/>
</dbReference>
<organism evidence="8 9">
    <name type="scientific">Muiribacterium halophilum</name>
    <dbReference type="NCBI Taxonomy" id="2053465"/>
    <lineage>
        <taxon>Bacteria</taxon>
        <taxon>Candidatus Muiribacteriota</taxon>
        <taxon>Candidatus Muiribacteriia</taxon>
        <taxon>Candidatus Muiribacteriales</taxon>
        <taxon>Candidatus Muiribacteriaceae</taxon>
        <taxon>Candidatus Muiribacterium</taxon>
    </lineage>
</organism>
<dbReference type="GO" id="GO:0005576">
    <property type="term" value="C:extracellular region"/>
    <property type="evidence" value="ECO:0007669"/>
    <property type="project" value="TreeGrafter"/>
</dbReference>
<dbReference type="Gene3D" id="1.20.1430.10">
    <property type="entry name" value="Families 57/38 glycoside transferase, middle domain"/>
    <property type="match status" value="1"/>
</dbReference>
<comment type="similarity">
    <text evidence="1 5">Belongs to the glycosyl hydrolase 57 family.</text>
</comment>
<dbReference type="PANTHER" id="PTHR41695">
    <property type="entry name" value="1,4-ALPHA-GLUCAN BRANCHING ENZYME RV3031-RELATED"/>
    <property type="match status" value="1"/>
</dbReference>
<dbReference type="Pfam" id="PF09210">
    <property type="entry name" value="BE_C"/>
    <property type="match status" value="1"/>
</dbReference>
<accession>A0A2N5Z8Y9</accession>
<gene>
    <name evidence="8" type="ORF">C0601_13680</name>
</gene>
<evidence type="ECO:0000256" key="3">
    <source>
        <dbReference type="PIRSR" id="PIRSR640042-1"/>
    </source>
</evidence>
<dbReference type="GO" id="GO:0003844">
    <property type="term" value="F:1,4-alpha-glucan branching enzyme activity"/>
    <property type="evidence" value="ECO:0007669"/>
    <property type="project" value="InterPro"/>
</dbReference>
<keyword evidence="2 5" id="KW-0119">Carbohydrate metabolism</keyword>
<feature type="active site" description="Proton donor" evidence="3">
    <location>
        <position position="350"/>
    </location>
</feature>
<evidence type="ECO:0000313" key="8">
    <source>
        <dbReference type="EMBL" id="PLX15143.1"/>
    </source>
</evidence>
<evidence type="ECO:0000259" key="7">
    <source>
        <dbReference type="Pfam" id="PF09210"/>
    </source>
</evidence>
<dbReference type="InterPro" id="IPR037090">
    <property type="entry name" value="57_glycoside_trans_central"/>
</dbReference>
<dbReference type="AlphaFoldDB" id="A0A2N5Z8Y9"/>
<dbReference type="Pfam" id="PF03065">
    <property type="entry name" value="Glyco_hydro_57"/>
    <property type="match status" value="1"/>
</dbReference>
<proteinExistence type="inferred from homology"/>
<comment type="caution">
    <text evidence="8">The sequence shown here is derived from an EMBL/GenBank/DDBJ whole genome shotgun (WGS) entry which is preliminary data.</text>
</comment>
<dbReference type="InterPro" id="IPR027291">
    <property type="entry name" value="Glyco_hydro_38_N_sf"/>
</dbReference>
<dbReference type="InterPro" id="IPR011330">
    <property type="entry name" value="Glyco_hydro/deAcase_b/a-brl"/>
</dbReference>
<evidence type="ECO:0000256" key="5">
    <source>
        <dbReference type="RuleBase" id="RU361196"/>
    </source>
</evidence>
<dbReference type="SUPFAM" id="SSF88713">
    <property type="entry name" value="Glycoside hydrolase/deacetylase"/>
    <property type="match status" value="1"/>
</dbReference>
<dbReference type="Proteomes" id="UP000234857">
    <property type="component" value="Unassembled WGS sequence"/>
</dbReference>
<feature type="active site" description="Nucleophile" evidence="3">
    <location>
        <position position="189"/>
    </location>
</feature>
<protein>
    <submittedName>
        <fullName evidence="8">DUF1957 domain-containing protein</fullName>
    </submittedName>
</protein>
<feature type="binding site" evidence="4">
    <location>
        <position position="258"/>
    </location>
    <ligand>
        <name>substrate</name>
    </ligand>
</feature>
<evidence type="ECO:0000256" key="4">
    <source>
        <dbReference type="PIRSR" id="PIRSR640042-2"/>
    </source>
</evidence>
<feature type="binding site" evidence="4">
    <location>
        <position position="404"/>
    </location>
    <ligand>
        <name>substrate</name>
    </ligand>
</feature>
<dbReference type="Gene3D" id="3.20.110.10">
    <property type="entry name" value="Glycoside hydrolase 38, N terminal domain"/>
    <property type="match status" value="1"/>
</dbReference>
<feature type="binding site" evidence="4">
    <location>
        <position position="241"/>
    </location>
    <ligand>
        <name>substrate</name>
    </ligand>
</feature>
<dbReference type="PANTHER" id="PTHR41695:SF1">
    <property type="entry name" value="1,4-ALPHA-GLUCAN BRANCHING ENZYME TK1436"/>
    <property type="match status" value="1"/>
</dbReference>
<dbReference type="SUPFAM" id="SSF88688">
    <property type="entry name" value="Families 57/38 glycoside transferase middle domain"/>
    <property type="match status" value="1"/>
</dbReference>
<feature type="domain" description="1,4-alpha-glucan branching enzyme C-terminal" evidence="7">
    <location>
        <begin position="424"/>
        <end position="523"/>
    </location>
</feature>
<dbReference type="GO" id="GO:0030979">
    <property type="term" value="P:alpha-glucan biosynthetic process"/>
    <property type="evidence" value="ECO:0007669"/>
    <property type="project" value="InterPro"/>
</dbReference>
<dbReference type="InterPro" id="IPR028995">
    <property type="entry name" value="Glyco_hydro_57/38_cen_sf"/>
</dbReference>
<evidence type="ECO:0000259" key="6">
    <source>
        <dbReference type="Pfam" id="PF03065"/>
    </source>
</evidence>
<dbReference type="InterPro" id="IPR004300">
    <property type="entry name" value="Glyco_hydro_57_N"/>
</dbReference>
<evidence type="ECO:0000256" key="2">
    <source>
        <dbReference type="ARBA" id="ARBA00023277"/>
    </source>
</evidence>
<dbReference type="CDD" id="cd10792">
    <property type="entry name" value="GH57N_AmyC_like"/>
    <property type="match status" value="1"/>
</dbReference>
<evidence type="ECO:0000256" key="1">
    <source>
        <dbReference type="ARBA" id="ARBA00006821"/>
    </source>
</evidence>
<dbReference type="InterPro" id="IPR015293">
    <property type="entry name" value="BE_C"/>
</dbReference>
<evidence type="ECO:0000313" key="9">
    <source>
        <dbReference type="Proteomes" id="UP000234857"/>
    </source>
</evidence>
<feature type="domain" description="Glycoside hydrolase family 57 N-terminal" evidence="6">
    <location>
        <begin position="8"/>
        <end position="396"/>
    </location>
</feature>
<sequence length="530" mass="62179">MGKKGYLAIMLHAHLPFVRHPEYDRFLEEDWLYEAITETYIPLIEGFEELSEEGVNFKLTMSCTPPLMEMLTDELLQNRYLRHLDMLIELSEKEVIRTKLDPAFNKTARMYLRKFRKTRDIFLKYNKNIVSAFAKFHYAGNLELITCSATHGFFPLMVHKESKNAQLRQAQRSYRRHVGSNPRGIWLAECGYYPGDDELLKNNDMRFFFTDAHGVLYADPRPKNGVFAPIMCESNVAAFGRDVESSKSVWSSVEGYPGDYNYREFYRDVGFDLDFDYLEPYLHGGGLRTNLGIKYYRITGEGTHKEPYDEDVANARAEEHAGNFMFNREKQVESLAAMMDRPPIIVSPYDAELYGHWWYEGPVFLKHVLRKVALHSETLELTTPYEYLQNHNVNQVCTPSLSTWGDKGYCEVWLNGTNDYIYRHLHKAQERMIELSNRFENAQGLQERALNQMARELYLAQSSDWAFIMTTDTMVPYAIKRTKDHIMRFNRIYDMVVNNNIDSAYLYDVESKDNIFRDTCDFRDFQSKHL</sequence>
<feature type="binding site" evidence="4">
    <location>
        <position position="464"/>
    </location>
    <ligand>
        <name>substrate</name>
    </ligand>
</feature>
<reference evidence="8 9" key="1">
    <citation type="submission" date="2017-11" db="EMBL/GenBank/DDBJ databases">
        <title>Genome-resolved metagenomics identifies genetic mobility, metabolic interactions, and unexpected diversity in perchlorate-reducing communities.</title>
        <authorList>
            <person name="Barnum T.P."/>
            <person name="Figueroa I.A."/>
            <person name="Carlstrom C.I."/>
            <person name="Lucas L.N."/>
            <person name="Engelbrektson A.L."/>
            <person name="Coates J.D."/>
        </authorList>
    </citation>
    <scope>NUCLEOTIDE SEQUENCE [LARGE SCALE GENOMIC DNA]</scope>
    <source>
        <strain evidence="8">BM706</strain>
    </source>
</reference>
<dbReference type="EMBL" id="PKTG01000147">
    <property type="protein sequence ID" value="PLX15143.1"/>
    <property type="molecule type" value="Genomic_DNA"/>
</dbReference>
<name>A0A2N5Z8Y9_MUIH1</name>